<evidence type="ECO:0000313" key="2">
    <source>
        <dbReference type="Proteomes" id="UP000253908"/>
    </source>
</evidence>
<dbReference type="KEGG" id="ocn:CUC15_06355"/>
<name>A0A345PEY2_9BACI</name>
<dbReference type="AlphaFoldDB" id="A0A345PEY2"/>
<dbReference type="RefSeq" id="WP_114915857.1">
    <property type="nucleotide sequence ID" value="NZ_CP024848.1"/>
</dbReference>
<evidence type="ECO:0000313" key="1">
    <source>
        <dbReference type="EMBL" id="AXI08562.1"/>
    </source>
</evidence>
<dbReference type="Proteomes" id="UP000253908">
    <property type="component" value="Chromosome"/>
</dbReference>
<dbReference type="EMBL" id="CP024848">
    <property type="protein sequence ID" value="AXI08562.1"/>
    <property type="molecule type" value="Genomic_DNA"/>
</dbReference>
<keyword evidence="2" id="KW-1185">Reference proteome</keyword>
<protein>
    <submittedName>
        <fullName evidence="1">Uncharacterized protein</fullName>
    </submittedName>
</protein>
<reference evidence="2" key="1">
    <citation type="submission" date="2017-11" db="EMBL/GenBank/DDBJ databases">
        <authorList>
            <person name="Zhu W."/>
        </authorList>
    </citation>
    <scope>NUCLEOTIDE SEQUENCE [LARGE SCALE GENOMIC DNA]</scope>
    <source>
        <strain evidence="2">160</strain>
    </source>
</reference>
<accession>A0A345PEY2</accession>
<gene>
    <name evidence="1" type="ORF">CUC15_06355</name>
</gene>
<dbReference type="OrthoDB" id="2885237at2"/>
<organism evidence="1 2">
    <name type="scientific">Oceanobacillus zhaokaii</name>
    <dbReference type="NCBI Taxonomy" id="2052660"/>
    <lineage>
        <taxon>Bacteria</taxon>
        <taxon>Bacillati</taxon>
        <taxon>Bacillota</taxon>
        <taxon>Bacilli</taxon>
        <taxon>Bacillales</taxon>
        <taxon>Bacillaceae</taxon>
        <taxon>Oceanobacillus</taxon>
    </lineage>
</organism>
<proteinExistence type="predicted"/>
<sequence>MKKRNMLIAIIACIAILAIGGIRIIQIERNYQANQLILEDCINNYGTVTIEQKYFWSLTSAACEEN</sequence>